<accession>A0A9P4TVV2</accession>
<dbReference type="AlphaFoldDB" id="A0A9P4TVV2"/>
<organism evidence="2 3">
    <name type="scientific">Tothia fuscella</name>
    <dbReference type="NCBI Taxonomy" id="1048955"/>
    <lineage>
        <taxon>Eukaryota</taxon>
        <taxon>Fungi</taxon>
        <taxon>Dikarya</taxon>
        <taxon>Ascomycota</taxon>
        <taxon>Pezizomycotina</taxon>
        <taxon>Dothideomycetes</taxon>
        <taxon>Pleosporomycetidae</taxon>
        <taxon>Venturiales</taxon>
        <taxon>Cylindrosympodiaceae</taxon>
        <taxon>Tothia</taxon>
    </lineage>
</organism>
<evidence type="ECO:0000313" key="3">
    <source>
        <dbReference type="Proteomes" id="UP000800235"/>
    </source>
</evidence>
<evidence type="ECO:0000256" key="1">
    <source>
        <dbReference type="SAM" id="SignalP"/>
    </source>
</evidence>
<dbReference type="OrthoDB" id="2910287at2759"/>
<reference evidence="2" key="1">
    <citation type="journal article" date="2020" name="Stud. Mycol.">
        <title>101 Dothideomycetes genomes: a test case for predicting lifestyles and emergence of pathogens.</title>
        <authorList>
            <person name="Haridas S."/>
            <person name="Albert R."/>
            <person name="Binder M."/>
            <person name="Bloem J."/>
            <person name="Labutti K."/>
            <person name="Salamov A."/>
            <person name="Andreopoulos B."/>
            <person name="Baker S."/>
            <person name="Barry K."/>
            <person name="Bills G."/>
            <person name="Bluhm B."/>
            <person name="Cannon C."/>
            <person name="Castanera R."/>
            <person name="Culley D."/>
            <person name="Daum C."/>
            <person name="Ezra D."/>
            <person name="Gonzalez J."/>
            <person name="Henrissat B."/>
            <person name="Kuo A."/>
            <person name="Liang C."/>
            <person name="Lipzen A."/>
            <person name="Lutzoni F."/>
            <person name="Magnuson J."/>
            <person name="Mondo S."/>
            <person name="Nolan M."/>
            <person name="Ohm R."/>
            <person name="Pangilinan J."/>
            <person name="Park H.-J."/>
            <person name="Ramirez L."/>
            <person name="Alfaro M."/>
            <person name="Sun H."/>
            <person name="Tritt A."/>
            <person name="Yoshinaga Y."/>
            <person name="Zwiers L.-H."/>
            <person name="Turgeon B."/>
            <person name="Goodwin S."/>
            <person name="Spatafora J."/>
            <person name="Crous P."/>
            <person name="Grigoriev I."/>
        </authorList>
    </citation>
    <scope>NUCLEOTIDE SEQUENCE</scope>
    <source>
        <strain evidence="2">CBS 130266</strain>
    </source>
</reference>
<protein>
    <submittedName>
        <fullName evidence="2">Uncharacterized protein</fullName>
    </submittedName>
</protein>
<comment type="caution">
    <text evidence="2">The sequence shown here is derived from an EMBL/GenBank/DDBJ whole genome shotgun (WGS) entry which is preliminary data.</text>
</comment>
<proteinExistence type="predicted"/>
<dbReference type="Gene3D" id="2.60.20.10">
    <property type="entry name" value="Crystallins"/>
    <property type="match status" value="1"/>
</dbReference>
<keyword evidence="1" id="KW-0732">Signal</keyword>
<evidence type="ECO:0000313" key="2">
    <source>
        <dbReference type="EMBL" id="KAF2428356.1"/>
    </source>
</evidence>
<feature type="chain" id="PRO_5040456331" evidence="1">
    <location>
        <begin position="21"/>
        <end position="123"/>
    </location>
</feature>
<dbReference type="Proteomes" id="UP000800235">
    <property type="component" value="Unassembled WGS sequence"/>
</dbReference>
<name>A0A9P4TVV2_9PEZI</name>
<gene>
    <name evidence="2" type="ORF">EJ08DRAFT_699218</name>
</gene>
<keyword evidence="3" id="KW-1185">Reference proteome</keyword>
<sequence length="123" mass="13442">MHFTLSLSSIAALIVAFTSATPAEPNAQAPAATTSLYTCKNTGFQGPCITWTPVYTDICYDVTPEWNDSIVSLRASDGFECYIYSDYRCGGNTGGPVTSDDRHRDLNRWGWANIVSSFKCVPN</sequence>
<dbReference type="EMBL" id="MU007055">
    <property type="protein sequence ID" value="KAF2428356.1"/>
    <property type="molecule type" value="Genomic_DNA"/>
</dbReference>
<feature type="signal peptide" evidence="1">
    <location>
        <begin position="1"/>
        <end position="20"/>
    </location>
</feature>